<protein>
    <submittedName>
        <fullName evidence="1">Uncharacterized protein</fullName>
    </submittedName>
</protein>
<reference evidence="1 2" key="1">
    <citation type="journal article" date="2019" name="Sci. Rep.">
        <title>Orb-weaving spider Araneus ventricosus genome elucidates the spidroin gene catalogue.</title>
        <authorList>
            <person name="Kono N."/>
            <person name="Nakamura H."/>
            <person name="Ohtoshi R."/>
            <person name="Moran D.A.P."/>
            <person name="Shinohara A."/>
            <person name="Yoshida Y."/>
            <person name="Fujiwara M."/>
            <person name="Mori M."/>
            <person name="Tomita M."/>
            <person name="Arakawa K."/>
        </authorList>
    </citation>
    <scope>NUCLEOTIDE SEQUENCE [LARGE SCALE GENOMIC DNA]</scope>
</reference>
<name>A0A4Y2RK16_ARAVE</name>
<evidence type="ECO:0000313" key="2">
    <source>
        <dbReference type="Proteomes" id="UP000499080"/>
    </source>
</evidence>
<dbReference type="EMBL" id="BGPR01017428">
    <property type="protein sequence ID" value="GBN76124.1"/>
    <property type="molecule type" value="Genomic_DNA"/>
</dbReference>
<organism evidence="1 2">
    <name type="scientific">Araneus ventricosus</name>
    <name type="common">Orbweaver spider</name>
    <name type="synonym">Epeira ventricosa</name>
    <dbReference type="NCBI Taxonomy" id="182803"/>
    <lineage>
        <taxon>Eukaryota</taxon>
        <taxon>Metazoa</taxon>
        <taxon>Ecdysozoa</taxon>
        <taxon>Arthropoda</taxon>
        <taxon>Chelicerata</taxon>
        <taxon>Arachnida</taxon>
        <taxon>Araneae</taxon>
        <taxon>Araneomorphae</taxon>
        <taxon>Entelegynae</taxon>
        <taxon>Araneoidea</taxon>
        <taxon>Araneidae</taxon>
        <taxon>Araneus</taxon>
    </lineage>
</organism>
<keyword evidence="2" id="KW-1185">Reference proteome</keyword>
<comment type="caution">
    <text evidence="1">The sequence shown here is derived from an EMBL/GenBank/DDBJ whole genome shotgun (WGS) entry which is preliminary data.</text>
</comment>
<dbReference type="AlphaFoldDB" id="A0A4Y2RK16"/>
<sequence>PNNLNLNVTSKSQNCFLFCSWTPSRPCTRWGEDDACDECLMGPRPEQDLGGRGTMDLHDDKRSKLNLLELVSKR</sequence>
<proteinExistence type="predicted"/>
<dbReference type="Proteomes" id="UP000499080">
    <property type="component" value="Unassembled WGS sequence"/>
</dbReference>
<accession>A0A4Y2RK16</accession>
<evidence type="ECO:0000313" key="1">
    <source>
        <dbReference type="EMBL" id="GBN76124.1"/>
    </source>
</evidence>
<feature type="non-terminal residue" evidence="1">
    <location>
        <position position="1"/>
    </location>
</feature>
<gene>
    <name evidence="1" type="ORF">AVEN_250085_1</name>
</gene>